<dbReference type="STRING" id="1797714.A3D04_04290"/>
<accession>A0A1F5GA69</accession>
<dbReference type="Proteomes" id="UP000177369">
    <property type="component" value="Unassembled WGS sequence"/>
</dbReference>
<sequence length="164" mass="18364">MTERQDKSSAVIAEKAMIEEIGTLGNSPQKRAIFLKAFGRFRQQVIDLDHVEGLVVGFNRKEETINVVHLLKDPEPNPEERIFEETFKAMFTNADPFDRDLLLISTAYAKLAPAFRGSTVKVFVFTAPLDINLEVAYTKNVRDSSHPMVLISKSNTPRLLSAAA</sequence>
<evidence type="ECO:0000313" key="1">
    <source>
        <dbReference type="EMBL" id="OGD88748.1"/>
    </source>
</evidence>
<proteinExistence type="predicted"/>
<gene>
    <name evidence="1" type="ORF">A3D04_04290</name>
</gene>
<comment type="caution">
    <text evidence="1">The sequence shown here is derived from an EMBL/GenBank/DDBJ whole genome shotgun (WGS) entry which is preliminary data.</text>
</comment>
<organism evidence="1 2">
    <name type="scientific">Candidatus Curtissbacteria bacterium RIFCSPHIGHO2_02_FULL_40_16b</name>
    <dbReference type="NCBI Taxonomy" id="1797714"/>
    <lineage>
        <taxon>Bacteria</taxon>
        <taxon>Candidatus Curtissiibacteriota</taxon>
    </lineage>
</organism>
<protein>
    <submittedName>
        <fullName evidence="1">Uncharacterized protein</fullName>
    </submittedName>
</protein>
<dbReference type="AlphaFoldDB" id="A0A1F5GA69"/>
<reference evidence="1 2" key="1">
    <citation type="journal article" date="2016" name="Nat. Commun.">
        <title>Thousands of microbial genomes shed light on interconnected biogeochemical processes in an aquifer system.</title>
        <authorList>
            <person name="Anantharaman K."/>
            <person name="Brown C.T."/>
            <person name="Hug L.A."/>
            <person name="Sharon I."/>
            <person name="Castelle C.J."/>
            <person name="Probst A.J."/>
            <person name="Thomas B.C."/>
            <person name="Singh A."/>
            <person name="Wilkins M.J."/>
            <person name="Karaoz U."/>
            <person name="Brodie E.L."/>
            <person name="Williams K.H."/>
            <person name="Hubbard S.S."/>
            <person name="Banfield J.F."/>
        </authorList>
    </citation>
    <scope>NUCLEOTIDE SEQUENCE [LARGE SCALE GENOMIC DNA]</scope>
</reference>
<name>A0A1F5GA69_9BACT</name>
<evidence type="ECO:0000313" key="2">
    <source>
        <dbReference type="Proteomes" id="UP000177369"/>
    </source>
</evidence>
<dbReference type="EMBL" id="MFBD01000018">
    <property type="protein sequence ID" value="OGD88748.1"/>
    <property type="molecule type" value="Genomic_DNA"/>
</dbReference>